<evidence type="ECO:0000313" key="21">
    <source>
        <dbReference type="Ensembl" id="ENSSTUP00000062010.1"/>
    </source>
</evidence>
<evidence type="ECO:0000256" key="5">
    <source>
        <dbReference type="ARBA" id="ARBA00022490"/>
    </source>
</evidence>
<dbReference type="PRINTS" id="PR00380">
    <property type="entry name" value="KINESINHEAVY"/>
</dbReference>
<proteinExistence type="inferred from homology"/>
<feature type="compositionally biased region" description="Low complexity" evidence="19">
    <location>
        <begin position="992"/>
        <end position="1010"/>
    </location>
</feature>
<keyword evidence="7 16" id="KW-0853">WD repeat</keyword>
<evidence type="ECO:0000256" key="10">
    <source>
        <dbReference type="ARBA" id="ARBA00022741"/>
    </source>
</evidence>
<dbReference type="CDD" id="cd01372">
    <property type="entry name" value="KISc_KIF4"/>
    <property type="match status" value="1"/>
</dbReference>
<dbReference type="GO" id="GO:0005874">
    <property type="term" value="C:microtubule"/>
    <property type="evidence" value="ECO:0007669"/>
    <property type="project" value="UniProtKB-KW"/>
</dbReference>
<comment type="similarity">
    <text evidence="17">Belongs to the TRAFAC class myosin-kinesin ATPase superfamily. Kinesin family.</text>
</comment>
<feature type="coiled-coil region" evidence="18">
    <location>
        <begin position="371"/>
        <end position="505"/>
    </location>
</feature>
<dbReference type="PANTHER" id="PTHR47969:SF31">
    <property type="entry name" value="KINESIN FAMILY MEMBER 21A"/>
    <property type="match status" value="1"/>
</dbReference>
<dbReference type="Pfam" id="PF23203">
    <property type="entry name" value="KIF21A"/>
    <property type="match status" value="1"/>
</dbReference>
<evidence type="ECO:0000313" key="22">
    <source>
        <dbReference type="Proteomes" id="UP000472277"/>
    </source>
</evidence>
<keyword evidence="11 17" id="KW-0067">ATP-binding</keyword>
<feature type="repeat" description="WD" evidence="16">
    <location>
        <begin position="1098"/>
        <end position="1129"/>
    </location>
</feature>
<dbReference type="InterPro" id="IPR056533">
    <property type="entry name" value="KIF21A/B_hel_1"/>
</dbReference>
<dbReference type="GO" id="GO:0030426">
    <property type="term" value="C:growth cone"/>
    <property type="evidence" value="ECO:0007669"/>
    <property type="project" value="UniProtKB-SubCell"/>
</dbReference>
<evidence type="ECO:0000256" key="7">
    <source>
        <dbReference type="ARBA" id="ARBA00022574"/>
    </source>
</evidence>
<name>A0A674ASD1_SALTR</name>
<keyword evidence="6" id="KW-0597">Phosphoprotein</keyword>
<evidence type="ECO:0000256" key="16">
    <source>
        <dbReference type="PROSITE-ProRule" id="PRU00221"/>
    </source>
</evidence>
<dbReference type="Pfam" id="PF25764">
    <property type="entry name" value="KIF21A_4th"/>
    <property type="match status" value="1"/>
</dbReference>
<dbReference type="InterPro" id="IPR027417">
    <property type="entry name" value="P-loop_NTPase"/>
</dbReference>
<dbReference type="InterPro" id="IPR056532">
    <property type="entry name" value="KIF21A/B_hel_2"/>
</dbReference>
<evidence type="ECO:0000256" key="11">
    <source>
        <dbReference type="ARBA" id="ARBA00022840"/>
    </source>
</evidence>
<evidence type="ECO:0000256" key="17">
    <source>
        <dbReference type="PROSITE-ProRule" id="PRU00283"/>
    </source>
</evidence>
<evidence type="ECO:0000256" key="6">
    <source>
        <dbReference type="ARBA" id="ARBA00022553"/>
    </source>
</evidence>
<keyword evidence="9" id="KW-0677">Repeat</keyword>
<dbReference type="InterPro" id="IPR001680">
    <property type="entry name" value="WD40_rpt"/>
</dbReference>
<dbReference type="CDD" id="cd22263">
    <property type="entry name" value="Rcc_KIF21A"/>
    <property type="match status" value="1"/>
</dbReference>
<evidence type="ECO:0000259" key="20">
    <source>
        <dbReference type="PROSITE" id="PS50067"/>
    </source>
</evidence>
<evidence type="ECO:0000256" key="2">
    <source>
        <dbReference type="ARBA" id="ARBA00004279"/>
    </source>
</evidence>
<dbReference type="Gene3D" id="2.130.10.10">
    <property type="entry name" value="YVTN repeat-like/Quinoprotein amine dehydrogenase"/>
    <property type="match status" value="2"/>
</dbReference>
<dbReference type="FunFam" id="3.40.850.10:FF:000011">
    <property type="entry name" value="Kinesin family member 21A"/>
    <property type="match status" value="1"/>
</dbReference>
<evidence type="ECO:0000256" key="15">
    <source>
        <dbReference type="ARBA" id="ARBA00023273"/>
    </source>
</evidence>
<dbReference type="InterPro" id="IPR001752">
    <property type="entry name" value="Kinesin_motor_dom"/>
</dbReference>
<dbReference type="GO" id="GO:0003777">
    <property type="term" value="F:microtubule motor activity"/>
    <property type="evidence" value="ECO:0007669"/>
    <property type="project" value="InterPro"/>
</dbReference>
<keyword evidence="22" id="KW-1185">Reference proteome</keyword>
<reference evidence="21" key="1">
    <citation type="submission" date="2025-08" db="UniProtKB">
        <authorList>
            <consortium name="Ensembl"/>
        </authorList>
    </citation>
    <scope>IDENTIFICATION</scope>
</reference>
<organism evidence="21 22">
    <name type="scientific">Salmo trutta</name>
    <name type="common">Brown trout</name>
    <dbReference type="NCBI Taxonomy" id="8032"/>
    <lineage>
        <taxon>Eukaryota</taxon>
        <taxon>Metazoa</taxon>
        <taxon>Chordata</taxon>
        <taxon>Craniata</taxon>
        <taxon>Vertebrata</taxon>
        <taxon>Euteleostomi</taxon>
        <taxon>Actinopterygii</taxon>
        <taxon>Neopterygii</taxon>
        <taxon>Teleostei</taxon>
        <taxon>Protacanthopterygii</taxon>
        <taxon>Salmoniformes</taxon>
        <taxon>Salmonidae</taxon>
        <taxon>Salmoninae</taxon>
        <taxon>Salmo</taxon>
    </lineage>
</organism>
<evidence type="ECO:0000256" key="19">
    <source>
        <dbReference type="SAM" id="MobiDB-lite"/>
    </source>
</evidence>
<dbReference type="GO" id="GO:0005875">
    <property type="term" value="C:microtubule associated complex"/>
    <property type="evidence" value="ECO:0007669"/>
    <property type="project" value="TreeGrafter"/>
</dbReference>
<dbReference type="SUPFAM" id="SSF52540">
    <property type="entry name" value="P-loop containing nucleoside triphosphate hydrolases"/>
    <property type="match status" value="1"/>
</dbReference>
<keyword evidence="5" id="KW-0963">Cytoplasm</keyword>
<evidence type="ECO:0000256" key="12">
    <source>
        <dbReference type="ARBA" id="ARBA00023054"/>
    </source>
</evidence>
<dbReference type="SMART" id="SM00320">
    <property type="entry name" value="WD40"/>
    <property type="match status" value="4"/>
</dbReference>
<keyword evidence="10 17" id="KW-0547">Nucleotide-binding</keyword>
<dbReference type="GO" id="GO:0007052">
    <property type="term" value="P:mitotic spindle organization"/>
    <property type="evidence" value="ECO:0007669"/>
    <property type="project" value="TreeGrafter"/>
</dbReference>
<evidence type="ECO:0000256" key="13">
    <source>
        <dbReference type="ARBA" id="ARBA00023175"/>
    </source>
</evidence>
<dbReference type="Proteomes" id="UP000472277">
    <property type="component" value="Chromosome 17"/>
</dbReference>
<keyword evidence="12 18" id="KW-0175">Coiled coil</keyword>
<dbReference type="PROSITE" id="PS50067">
    <property type="entry name" value="KINESIN_MOTOR_2"/>
    <property type="match status" value="1"/>
</dbReference>
<dbReference type="Ensembl" id="ENSSTUT00000065399.1">
    <property type="protein sequence ID" value="ENSSTUP00000062010.1"/>
    <property type="gene ID" value="ENSSTUG00000022647.1"/>
</dbReference>
<evidence type="ECO:0000256" key="9">
    <source>
        <dbReference type="ARBA" id="ARBA00022737"/>
    </source>
</evidence>
<evidence type="ECO:0000256" key="8">
    <source>
        <dbReference type="ARBA" id="ARBA00022701"/>
    </source>
</evidence>
<dbReference type="InterPro" id="IPR015943">
    <property type="entry name" value="WD40/YVTN_repeat-like_dom_sf"/>
</dbReference>
<evidence type="ECO:0000256" key="4">
    <source>
        <dbReference type="ARBA" id="ARBA00004624"/>
    </source>
</evidence>
<dbReference type="SUPFAM" id="SSF50978">
    <property type="entry name" value="WD40 repeat-like"/>
    <property type="match status" value="1"/>
</dbReference>
<dbReference type="Pfam" id="PF00400">
    <property type="entry name" value="WD40"/>
    <property type="match status" value="2"/>
</dbReference>
<evidence type="ECO:0000256" key="1">
    <source>
        <dbReference type="ARBA" id="ARBA00004245"/>
    </source>
</evidence>
<feature type="domain" description="Kinesin motor" evidence="20">
    <location>
        <begin position="4"/>
        <end position="363"/>
    </location>
</feature>
<feature type="region of interest" description="Disordered" evidence="19">
    <location>
        <begin position="992"/>
        <end position="1028"/>
    </location>
</feature>
<dbReference type="SUPFAM" id="SSF46579">
    <property type="entry name" value="Prefoldin"/>
    <property type="match status" value="1"/>
</dbReference>
<dbReference type="InterPro" id="IPR027640">
    <property type="entry name" value="Kinesin-like_fam"/>
</dbReference>
<dbReference type="GO" id="GO:0030425">
    <property type="term" value="C:dendrite"/>
    <property type="evidence" value="ECO:0007669"/>
    <property type="project" value="UniProtKB-SubCell"/>
</dbReference>
<dbReference type="GO" id="GO:0008017">
    <property type="term" value="F:microtubule binding"/>
    <property type="evidence" value="ECO:0007669"/>
    <property type="project" value="InterPro"/>
</dbReference>
<dbReference type="GO" id="GO:0007018">
    <property type="term" value="P:microtubule-based movement"/>
    <property type="evidence" value="ECO:0007669"/>
    <property type="project" value="InterPro"/>
</dbReference>
<dbReference type="GeneTree" id="ENSGT00940000155323"/>
<accession>A0A674ASD1</accession>
<dbReference type="SMART" id="SM00129">
    <property type="entry name" value="KISc"/>
    <property type="match status" value="1"/>
</dbReference>
<dbReference type="InterPro" id="IPR019821">
    <property type="entry name" value="Kinesin_motor_CS"/>
</dbReference>
<dbReference type="PROSITE" id="PS00411">
    <property type="entry name" value="KINESIN_MOTOR_1"/>
    <property type="match status" value="1"/>
</dbReference>
<feature type="binding site" evidence="17">
    <location>
        <begin position="83"/>
        <end position="90"/>
    </location>
    <ligand>
        <name>ATP</name>
        <dbReference type="ChEBI" id="CHEBI:30616"/>
    </ligand>
</feature>
<dbReference type="PANTHER" id="PTHR47969">
    <property type="entry name" value="CHROMOSOME-ASSOCIATED KINESIN KIF4A-RELATED"/>
    <property type="match status" value="1"/>
</dbReference>
<comment type="subcellular location">
    <subcellularLocation>
        <location evidence="3">Cell projection</location>
        <location evidence="3">Axon</location>
    </subcellularLocation>
    <subcellularLocation>
        <location evidence="2">Cell projection</location>
        <location evidence="2">Dendrite</location>
    </subcellularLocation>
    <subcellularLocation>
        <location evidence="4">Cell projection</location>
        <location evidence="4">Growth cone</location>
    </subcellularLocation>
    <subcellularLocation>
        <location evidence="1">Cytoplasm</location>
        <location evidence="1">Cytoskeleton</location>
    </subcellularLocation>
</comment>
<evidence type="ECO:0000256" key="18">
    <source>
        <dbReference type="SAM" id="Coils"/>
    </source>
</evidence>
<protein>
    <submittedName>
        <fullName evidence="21">Kinesin family member 21A</fullName>
    </submittedName>
</protein>
<dbReference type="Pfam" id="PF23204">
    <property type="entry name" value="KIF21A_2nd"/>
    <property type="match status" value="1"/>
</dbReference>
<evidence type="ECO:0000256" key="14">
    <source>
        <dbReference type="ARBA" id="ARBA00023212"/>
    </source>
</evidence>
<evidence type="ECO:0000256" key="3">
    <source>
        <dbReference type="ARBA" id="ARBA00004489"/>
    </source>
</evidence>
<dbReference type="Pfam" id="PF00225">
    <property type="entry name" value="Kinesin"/>
    <property type="match status" value="1"/>
</dbReference>
<dbReference type="GO" id="GO:0051231">
    <property type="term" value="P:spindle elongation"/>
    <property type="evidence" value="ECO:0007669"/>
    <property type="project" value="TreeGrafter"/>
</dbReference>
<feature type="coiled-coil region" evidence="18">
    <location>
        <begin position="795"/>
        <end position="829"/>
    </location>
</feature>
<reference evidence="21" key="2">
    <citation type="submission" date="2025-09" db="UniProtKB">
        <authorList>
            <consortium name="Ensembl"/>
        </authorList>
    </citation>
    <scope>IDENTIFICATION</scope>
</reference>
<dbReference type="Gene3D" id="3.40.850.10">
    <property type="entry name" value="Kinesin motor domain"/>
    <property type="match status" value="1"/>
</dbReference>
<sequence>MEALESVTLQIRPQLAREKIEGCHICTFVTPGEPQVMLGKDKAFTYDYVFDMDSCQDSIYADCTEKLIEGCFEGYNATIFAYGQTGSGKTYTMGTGFDVNIGEEELGIIPRAVTHLFRGIEQRQQAAKEQGRPVPKFKINAQFLELYNEEVLDLFDSTRDLEARTQKSHIKIHEDANGGIYTVGVTTRTVASEAEMMQCLKLGALCRTTASTQMNVQSSRSHAIFTIHLCQVRVCQDNNETDNKVANSNSEMEEYETLTAKFHFVDLAGSERLKRTGATGDRAKEGISINCGLLALGNVISALGDRSKRSSHVPYRDSKLTRLLQDSLGGNSQTMMIACISPSDRDFMETLNALKYANRARNIKNKVMVNQDKASQQISALRTEIARLQMELMEYRTGKRLVGEDGMDSINDMFHENSMLQTENSNLRIRVKAMQETIDAQRARLTQYLSDQANQVLARAGEGSEEIGNMIQSYIKEIEDLRAKLLESESMNENLRKNLSRASSRQSFYPGTFSPALLAPEKEKGHILDMYIYVLNPYESMLLSPPENFQADLANITCEIAIKQKLIDELENSQRRLHTLKQQYEQKLMMLQSKIRDTQLERDKVLQNMGSVETCNDDKAKKIKQEYERKLSLMNKELQKLQSAQKEHTRLLKNQSKYETQLKKLQLDVTEMKKTKVRLMKQMKEQQEKNRMTESRRNREIASLKKDQRKQEVNHWDPKSSFSVLQLYFLITLSTSCSPAVLPFHHADPNCFLKALYPVSTVRRSTGIYSTRVAKVKWQSLERRISDVIMQRMTISNMEADMNRLLKQREELTKRREKVTRKRDRLAGEGSEEEKVVFPLNEEVDTLMANIDYINDSIADCQANIMQMEEAKEEVDTVDVSAVISSCTLTEARFLMDHFISMAINKGLQAAQKESQVKVMEGRLKQTEITSATQNQLLFHMLKEKAEFNPELDALLGNALQGNSPNPNRTACQPHTLQGACKVQSRALTLTLSTSATGGPSGSRPASSSGAEKRVPEPSPLSRRKTYDKTQLAAKIKEIKQGVINPVPSSKGSRSATLQCVHVAEEQCSPLPLLSFHLLPDRTCKVWNLVTGQEIMSLAGHPNNVVSVRYSSSLVFTVSTSYIKVWDIRDSAKCIRTLTSSGQVTPGDACASSTNRTVTIPAGENQINQIALNPSGSVLYAAAGNSVRVWDLRRFVSTGKLTGHLGPVMCLTVDQSGNGQDLVISGSKDHYIKVCESVLWGPWVLSAPTHNFEPPTTMASSPWWCRGCSRQRLQRHTAIKKWDLDRKDLLQQVPNAHRDWVCALGVVPALPALLSGCRGGVLKLWHADTHWGPLGNSRATRAPSMASPPMNDRTVKIWRARGGLDSTLDTTADTADEVPAN</sequence>
<keyword evidence="13 17" id="KW-0505">Motor protein</keyword>
<feature type="region of interest" description="Disordered" evidence="19">
    <location>
        <begin position="683"/>
        <end position="706"/>
    </location>
</feature>
<keyword evidence="8" id="KW-0493">Microtubule</keyword>
<dbReference type="GO" id="GO:0005524">
    <property type="term" value="F:ATP binding"/>
    <property type="evidence" value="ECO:0007669"/>
    <property type="project" value="UniProtKB-UniRule"/>
</dbReference>
<dbReference type="InterPro" id="IPR036961">
    <property type="entry name" value="Kinesin_motor_dom_sf"/>
</dbReference>
<keyword evidence="15" id="KW-0966">Cell projection</keyword>
<dbReference type="PROSITE" id="PS50082">
    <property type="entry name" value="WD_REPEATS_2"/>
    <property type="match status" value="1"/>
</dbReference>
<gene>
    <name evidence="21" type="primary">LOC115152340</name>
</gene>
<keyword evidence="14" id="KW-0206">Cytoskeleton</keyword>
<dbReference type="InterPro" id="IPR036322">
    <property type="entry name" value="WD40_repeat_dom_sf"/>
</dbReference>